<dbReference type="GO" id="GO:0009103">
    <property type="term" value="P:lipopolysaccharide biosynthetic process"/>
    <property type="evidence" value="ECO:0007669"/>
    <property type="project" value="TreeGrafter"/>
</dbReference>
<evidence type="ECO:0000313" key="2">
    <source>
        <dbReference type="EMBL" id="SEN38329.1"/>
    </source>
</evidence>
<dbReference type="STRING" id="1173111.SAMN05444955_11036"/>
<proteinExistence type="predicted"/>
<dbReference type="SUPFAM" id="SSF53756">
    <property type="entry name" value="UDP-Glycosyltransferase/glycogen phosphorylase"/>
    <property type="match status" value="1"/>
</dbReference>
<dbReference type="GO" id="GO:0016757">
    <property type="term" value="F:glycosyltransferase activity"/>
    <property type="evidence" value="ECO:0007669"/>
    <property type="project" value="TreeGrafter"/>
</dbReference>
<dbReference type="AlphaFoldDB" id="A0A1H8G361"/>
<dbReference type="EMBL" id="FOCQ01000010">
    <property type="protein sequence ID" value="SEN38329.1"/>
    <property type="molecule type" value="Genomic_DNA"/>
</dbReference>
<dbReference type="OrthoDB" id="9801492at2"/>
<dbReference type="Gene3D" id="3.40.50.2000">
    <property type="entry name" value="Glycogen Phosphorylase B"/>
    <property type="match status" value="1"/>
</dbReference>
<keyword evidence="3" id="KW-1185">Reference proteome</keyword>
<keyword evidence="1 2" id="KW-0808">Transferase</keyword>
<gene>
    <name evidence="2" type="ORF">SAMN05444955_11036</name>
</gene>
<accession>A0A1H8G361</accession>
<protein>
    <submittedName>
        <fullName evidence="2">Glycosyltransferase involved in cell wall bisynthesis</fullName>
    </submittedName>
</protein>
<name>A0A1H8G361_9BACL</name>
<dbReference type="Pfam" id="PF13692">
    <property type="entry name" value="Glyco_trans_1_4"/>
    <property type="match status" value="1"/>
</dbReference>
<reference evidence="2 3" key="1">
    <citation type="submission" date="2016-10" db="EMBL/GenBank/DDBJ databases">
        <authorList>
            <person name="de Groot N.N."/>
        </authorList>
    </citation>
    <scope>NUCLEOTIDE SEQUENCE [LARGE SCALE GENOMIC DNA]</scope>
    <source>
        <strain evidence="2 3">DSM 46701</strain>
    </source>
</reference>
<dbReference type="PANTHER" id="PTHR46401:SF2">
    <property type="entry name" value="GLYCOSYLTRANSFERASE WBBK-RELATED"/>
    <property type="match status" value="1"/>
</dbReference>
<evidence type="ECO:0000313" key="3">
    <source>
        <dbReference type="Proteomes" id="UP000199695"/>
    </source>
</evidence>
<dbReference type="PANTHER" id="PTHR46401">
    <property type="entry name" value="GLYCOSYLTRANSFERASE WBBK-RELATED"/>
    <property type="match status" value="1"/>
</dbReference>
<sequence>MRSVLVYYPFTLATKADSGSKLRPIEMLKAFEAWGNAENVKVIAIHGNSRERKEQFHKLRKNGELDQLLFCYVENQTIPVWLTDPGHIPKAPFIDWTVFRFLKKKGVPIGVFYRDVYWKFDELYPLKGWKKKLMRMVYRIEEKFFQTYAKAIFLPSLAMGEYVGIDRMKAALPPGGKSLSEPKPAVSKRNYEGLYVGGIAHRDYGLSLMLDALEIVKSRDIPFSLTIVCREGEYQALPENEKVRISECNVQVKHVSGPELDALYREMDFALIPRFPSKYNHFSVPVKLVEYLSNRLPVIATNCTAQQSLIESGPYGTICEATPESMAQAIEKMIENQAVYAAQIERDFLRHHSWLARVRTVKSTLIEEGVL</sequence>
<dbReference type="RefSeq" id="WP_089969497.1">
    <property type="nucleotide sequence ID" value="NZ_FOCQ01000010.1"/>
</dbReference>
<evidence type="ECO:0000256" key="1">
    <source>
        <dbReference type="ARBA" id="ARBA00022679"/>
    </source>
</evidence>
<dbReference type="Proteomes" id="UP000199695">
    <property type="component" value="Unassembled WGS sequence"/>
</dbReference>
<organism evidence="2 3">
    <name type="scientific">Lihuaxuella thermophila</name>
    <dbReference type="NCBI Taxonomy" id="1173111"/>
    <lineage>
        <taxon>Bacteria</taxon>
        <taxon>Bacillati</taxon>
        <taxon>Bacillota</taxon>
        <taxon>Bacilli</taxon>
        <taxon>Bacillales</taxon>
        <taxon>Thermoactinomycetaceae</taxon>
        <taxon>Lihuaxuella</taxon>
    </lineage>
</organism>